<protein>
    <submittedName>
        <fullName evidence="2">PIN domain-containing protein</fullName>
    </submittedName>
</protein>
<comment type="caution">
    <text evidence="2">The sequence shown here is derived from an EMBL/GenBank/DDBJ whole genome shotgun (WGS) entry which is preliminary data.</text>
</comment>
<dbReference type="Pfam" id="PF01850">
    <property type="entry name" value="PIN"/>
    <property type="match status" value="1"/>
</dbReference>
<organism evidence="2 3">
    <name type="scientific">Aerophobetes bacterium</name>
    <dbReference type="NCBI Taxonomy" id="2030807"/>
    <lineage>
        <taxon>Bacteria</taxon>
        <taxon>Candidatus Aerophobota</taxon>
    </lineage>
</organism>
<proteinExistence type="predicted"/>
<sequence>MKSLYLDPSVPSACHEKAQPERRKTTWRWWKERIDRYRVVVSNLTIEEIEALQTAEKREAILSLISDFPVIEKTPSAQRLAKRYIRERIIPINAANDALHISLVATHSIDILLSWNFAHLVKPQVERKINAFNLTSGYPRIKIASPKDLMEEES</sequence>
<reference evidence="2 3" key="1">
    <citation type="submission" date="2019-03" db="EMBL/GenBank/DDBJ databases">
        <title>Metabolic potential of uncultured bacteria and archaea associated with petroleum seepage in deep-sea sediments.</title>
        <authorList>
            <person name="Dong X."/>
            <person name="Hubert C."/>
        </authorList>
    </citation>
    <scope>NUCLEOTIDE SEQUENCE [LARGE SCALE GENOMIC DNA]</scope>
    <source>
        <strain evidence="2">E44_bin92</strain>
    </source>
</reference>
<dbReference type="Proteomes" id="UP000320781">
    <property type="component" value="Unassembled WGS sequence"/>
</dbReference>
<dbReference type="AlphaFoldDB" id="A0A523QFY0"/>
<dbReference type="SUPFAM" id="SSF88723">
    <property type="entry name" value="PIN domain-like"/>
    <property type="match status" value="1"/>
</dbReference>
<dbReference type="InterPro" id="IPR002716">
    <property type="entry name" value="PIN_dom"/>
</dbReference>
<name>A0A523QFY0_UNCAE</name>
<dbReference type="InterPro" id="IPR029060">
    <property type="entry name" value="PIN-like_dom_sf"/>
</dbReference>
<evidence type="ECO:0000259" key="1">
    <source>
        <dbReference type="Pfam" id="PF01850"/>
    </source>
</evidence>
<evidence type="ECO:0000313" key="2">
    <source>
        <dbReference type="EMBL" id="TES84334.1"/>
    </source>
</evidence>
<accession>A0A523QFY0</accession>
<feature type="domain" description="PIN" evidence="1">
    <location>
        <begin position="6"/>
        <end position="112"/>
    </location>
</feature>
<gene>
    <name evidence="2" type="ORF">E3J95_06860</name>
</gene>
<evidence type="ECO:0000313" key="3">
    <source>
        <dbReference type="Proteomes" id="UP000320781"/>
    </source>
</evidence>
<dbReference type="EMBL" id="SOKU01000336">
    <property type="protein sequence ID" value="TES84334.1"/>
    <property type="molecule type" value="Genomic_DNA"/>
</dbReference>